<dbReference type="Gene3D" id="3.30.40.10">
    <property type="entry name" value="Zinc/RING finger domain, C3HC4 (zinc finger)"/>
    <property type="match status" value="1"/>
</dbReference>
<dbReference type="PANTHER" id="PTHR12360">
    <property type="entry name" value="NUCLEAR TRANSCRIPTION FACTOR, X-BOX BINDING 1 NFX1"/>
    <property type="match status" value="1"/>
</dbReference>
<reference evidence="2" key="1">
    <citation type="submission" date="2011-05" db="EMBL/GenBank/DDBJ databases">
        <authorList>
            <person name="Richards S.R."/>
            <person name="Qu J."/>
            <person name="Jiang H."/>
            <person name="Jhangiani S.N."/>
            <person name="Agravi P."/>
            <person name="Goodspeed R."/>
            <person name="Gross S."/>
            <person name="Mandapat C."/>
            <person name="Jackson L."/>
            <person name="Mathew T."/>
            <person name="Pu L."/>
            <person name="Thornton R."/>
            <person name="Saada N."/>
            <person name="Wilczek-Boney K.B."/>
            <person name="Lee S."/>
            <person name="Kovar C."/>
            <person name="Wu Y."/>
            <person name="Scherer S.E."/>
            <person name="Worley K.C."/>
            <person name="Muzny D.M."/>
            <person name="Gibbs R."/>
        </authorList>
    </citation>
    <scope>NUCLEOTIDE SEQUENCE</scope>
    <source>
        <strain evidence="2">Brora</strain>
    </source>
</reference>
<reference evidence="1" key="2">
    <citation type="submission" date="2015-02" db="UniProtKB">
        <authorList>
            <consortium name="EnsemblMetazoa"/>
        </authorList>
    </citation>
    <scope>IDENTIFICATION</scope>
</reference>
<proteinExistence type="predicted"/>
<evidence type="ECO:0008006" key="3">
    <source>
        <dbReference type="Google" id="ProtNLM"/>
    </source>
</evidence>
<dbReference type="InterPro" id="IPR034078">
    <property type="entry name" value="NFX1_fam"/>
</dbReference>
<dbReference type="PANTHER" id="PTHR12360:SF12">
    <property type="entry name" value="TRANSCRIPTIONAL REPRESSOR NF-X1"/>
    <property type="match status" value="1"/>
</dbReference>
<evidence type="ECO:0000313" key="1">
    <source>
        <dbReference type="EnsemblMetazoa" id="SMAR013849-PA"/>
    </source>
</evidence>
<dbReference type="EnsemblMetazoa" id="SMAR013849-RA">
    <property type="protein sequence ID" value="SMAR013849-PA"/>
    <property type="gene ID" value="SMAR013849"/>
</dbReference>
<dbReference type="InterPro" id="IPR013083">
    <property type="entry name" value="Znf_RING/FYVE/PHD"/>
</dbReference>
<dbReference type="GO" id="GO:0005634">
    <property type="term" value="C:nucleus"/>
    <property type="evidence" value="ECO:0007669"/>
    <property type="project" value="TreeGrafter"/>
</dbReference>
<protein>
    <recommendedName>
        <fullName evidence="3">Zinc finger PHD-type domain-containing protein</fullName>
    </recommendedName>
</protein>
<dbReference type="SUPFAM" id="SSF57850">
    <property type="entry name" value="RING/U-box"/>
    <property type="match status" value="1"/>
</dbReference>
<evidence type="ECO:0000313" key="2">
    <source>
        <dbReference type="Proteomes" id="UP000014500"/>
    </source>
</evidence>
<dbReference type="GO" id="GO:0000977">
    <property type="term" value="F:RNA polymerase II transcription regulatory region sequence-specific DNA binding"/>
    <property type="evidence" value="ECO:0007669"/>
    <property type="project" value="TreeGrafter"/>
</dbReference>
<dbReference type="Proteomes" id="UP000014500">
    <property type="component" value="Unassembled WGS sequence"/>
</dbReference>
<sequence length="128" mass="14694">MLKEVTVGTVQKHCECSNVAATFDNLIEQLAHNSCECTVCCDRVRSQEAVWSCGYCYNIFHLKCIRKWAESSAAVVEGKNQTESKNHCFVAKKCAQQYKNPNRFRLLTMTPTFLDYEAMIFRLTSQHN</sequence>
<accession>T1JJ18</accession>
<name>T1JJ18_STRMM</name>
<dbReference type="GO" id="GO:0000981">
    <property type="term" value="F:DNA-binding transcription factor activity, RNA polymerase II-specific"/>
    <property type="evidence" value="ECO:0007669"/>
    <property type="project" value="TreeGrafter"/>
</dbReference>
<dbReference type="HOGENOM" id="CLU_1962339_0_0_1"/>
<dbReference type="AlphaFoldDB" id="T1JJ18"/>
<dbReference type="EMBL" id="JH431388">
    <property type="status" value="NOT_ANNOTATED_CDS"/>
    <property type="molecule type" value="Genomic_DNA"/>
</dbReference>
<dbReference type="STRING" id="126957.T1JJ18"/>
<organism evidence="1 2">
    <name type="scientific">Strigamia maritima</name>
    <name type="common">European centipede</name>
    <name type="synonym">Geophilus maritimus</name>
    <dbReference type="NCBI Taxonomy" id="126957"/>
    <lineage>
        <taxon>Eukaryota</taxon>
        <taxon>Metazoa</taxon>
        <taxon>Ecdysozoa</taxon>
        <taxon>Arthropoda</taxon>
        <taxon>Myriapoda</taxon>
        <taxon>Chilopoda</taxon>
        <taxon>Pleurostigmophora</taxon>
        <taxon>Geophilomorpha</taxon>
        <taxon>Linotaeniidae</taxon>
        <taxon>Strigamia</taxon>
    </lineage>
</organism>
<keyword evidence="2" id="KW-1185">Reference proteome</keyword>
<dbReference type="eggNOG" id="KOG1952">
    <property type="taxonomic scope" value="Eukaryota"/>
</dbReference>